<dbReference type="VEuPathDB" id="VectorBase:AMIN014223"/>
<proteinExistence type="predicted"/>
<name>A0A182WND1_9DIPT</name>
<keyword evidence="2" id="KW-1185">Reference proteome</keyword>
<protein>
    <submittedName>
        <fullName evidence="1">Uncharacterized protein</fullName>
    </submittedName>
</protein>
<sequence>MRACVSVCVFVSLHGFLPKPVHRASSVCFTRLVRVHVRGPFNPCFSRACVRACTHVHTAV</sequence>
<organism evidence="1 2">
    <name type="scientific">Anopheles minimus</name>
    <dbReference type="NCBI Taxonomy" id="112268"/>
    <lineage>
        <taxon>Eukaryota</taxon>
        <taxon>Metazoa</taxon>
        <taxon>Ecdysozoa</taxon>
        <taxon>Arthropoda</taxon>
        <taxon>Hexapoda</taxon>
        <taxon>Insecta</taxon>
        <taxon>Pterygota</taxon>
        <taxon>Neoptera</taxon>
        <taxon>Endopterygota</taxon>
        <taxon>Diptera</taxon>
        <taxon>Nematocera</taxon>
        <taxon>Culicoidea</taxon>
        <taxon>Culicidae</taxon>
        <taxon>Anophelinae</taxon>
        <taxon>Anopheles</taxon>
    </lineage>
</organism>
<reference evidence="1" key="2">
    <citation type="submission" date="2020-05" db="UniProtKB">
        <authorList>
            <consortium name="EnsemblMetazoa"/>
        </authorList>
    </citation>
    <scope>IDENTIFICATION</scope>
    <source>
        <strain evidence="1">MINIMUS1</strain>
    </source>
</reference>
<reference evidence="2" key="1">
    <citation type="submission" date="2013-03" db="EMBL/GenBank/DDBJ databases">
        <title>The Genome Sequence of Anopheles minimus MINIMUS1.</title>
        <authorList>
            <consortium name="The Broad Institute Genomics Platform"/>
            <person name="Neafsey D.E."/>
            <person name="Walton C."/>
            <person name="Walker B."/>
            <person name="Young S.K."/>
            <person name="Zeng Q."/>
            <person name="Gargeya S."/>
            <person name="Fitzgerald M."/>
            <person name="Haas B."/>
            <person name="Abouelleil A."/>
            <person name="Allen A.W."/>
            <person name="Alvarado L."/>
            <person name="Arachchi H.M."/>
            <person name="Berlin A.M."/>
            <person name="Chapman S.B."/>
            <person name="Gainer-Dewar J."/>
            <person name="Goldberg J."/>
            <person name="Griggs A."/>
            <person name="Gujja S."/>
            <person name="Hansen M."/>
            <person name="Howarth C."/>
            <person name="Imamovic A."/>
            <person name="Ireland A."/>
            <person name="Larimer J."/>
            <person name="McCowan C."/>
            <person name="Murphy C."/>
            <person name="Pearson M."/>
            <person name="Poon T.W."/>
            <person name="Priest M."/>
            <person name="Roberts A."/>
            <person name="Saif S."/>
            <person name="Shea T."/>
            <person name="Sisk P."/>
            <person name="Sykes S."/>
            <person name="Wortman J."/>
            <person name="Nusbaum C."/>
            <person name="Birren B."/>
        </authorList>
    </citation>
    <scope>NUCLEOTIDE SEQUENCE [LARGE SCALE GENOMIC DNA]</scope>
    <source>
        <strain evidence="2">MINIMUS1</strain>
    </source>
</reference>
<dbReference type="Proteomes" id="UP000075920">
    <property type="component" value="Unassembled WGS sequence"/>
</dbReference>
<evidence type="ECO:0000313" key="2">
    <source>
        <dbReference type="Proteomes" id="UP000075920"/>
    </source>
</evidence>
<dbReference type="EnsemblMetazoa" id="AMIN014223-RA">
    <property type="protein sequence ID" value="AMIN014223-PA"/>
    <property type="gene ID" value="AMIN014223"/>
</dbReference>
<dbReference type="AlphaFoldDB" id="A0A182WND1"/>
<evidence type="ECO:0000313" key="1">
    <source>
        <dbReference type="EnsemblMetazoa" id="AMIN014223-PA"/>
    </source>
</evidence>
<accession>A0A182WND1</accession>